<dbReference type="GO" id="GO:0005634">
    <property type="term" value="C:nucleus"/>
    <property type="evidence" value="ECO:0007669"/>
    <property type="project" value="UniProtKB-SubCell"/>
</dbReference>
<keyword evidence="7" id="KW-0805">Transcription regulation</keyword>
<dbReference type="Pfam" id="PF00096">
    <property type="entry name" value="zf-C2H2"/>
    <property type="match status" value="2"/>
</dbReference>
<dbReference type="Gene3D" id="3.30.160.60">
    <property type="entry name" value="Classic Zinc Finger"/>
    <property type="match status" value="3"/>
</dbReference>
<evidence type="ECO:0000256" key="4">
    <source>
        <dbReference type="ARBA" id="ARBA00022737"/>
    </source>
</evidence>
<evidence type="ECO:0000256" key="12">
    <source>
        <dbReference type="SAM" id="MobiDB-lite"/>
    </source>
</evidence>
<keyword evidence="6" id="KW-0862">Zinc</keyword>
<feature type="domain" description="C2H2-type" evidence="13">
    <location>
        <begin position="74"/>
        <end position="101"/>
    </location>
</feature>
<accession>A0A444V2H6</accession>
<dbReference type="InterPro" id="IPR041697">
    <property type="entry name" value="Znf-C2H2_11"/>
</dbReference>
<organism evidence="14 15">
    <name type="scientific">Acipenser ruthenus</name>
    <name type="common">Sterlet sturgeon</name>
    <dbReference type="NCBI Taxonomy" id="7906"/>
    <lineage>
        <taxon>Eukaryota</taxon>
        <taxon>Metazoa</taxon>
        <taxon>Chordata</taxon>
        <taxon>Craniata</taxon>
        <taxon>Vertebrata</taxon>
        <taxon>Euteleostomi</taxon>
        <taxon>Actinopterygii</taxon>
        <taxon>Chondrostei</taxon>
        <taxon>Acipenseriformes</taxon>
        <taxon>Acipenseridae</taxon>
        <taxon>Acipenser</taxon>
    </lineage>
</organism>
<protein>
    <submittedName>
        <fullName evidence="14">Zinc finger protein 687</fullName>
    </submittedName>
</protein>
<evidence type="ECO:0000313" key="14">
    <source>
        <dbReference type="EMBL" id="RXM94558.1"/>
    </source>
</evidence>
<feature type="domain" description="C2H2-type" evidence="13">
    <location>
        <begin position="11"/>
        <end position="34"/>
    </location>
</feature>
<comment type="subcellular location">
    <subcellularLocation>
        <location evidence="1">Nucleus</location>
    </subcellularLocation>
</comment>
<feature type="domain" description="C2H2-type" evidence="13">
    <location>
        <begin position="398"/>
        <end position="420"/>
    </location>
</feature>
<dbReference type="SUPFAM" id="SSF57667">
    <property type="entry name" value="beta-beta-alpha zinc fingers"/>
    <property type="match status" value="3"/>
</dbReference>
<reference evidence="14 15" key="1">
    <citation type="submission" date="2019-01" db="EMBL/GenBank/DDBJ databases">
        <title>Draft Genome and Complete Hox-Cluster Characterization of the Sterlet Sturgeon (Acipenser ruthenus).</title>
        <authorList>
            <person name="Wei Q."/>
        </authorList>
    </citation>
    <scope>NUCLEOTIDE SEQUENCE [LARGE SCALE GENOMIC DNA]</scope>
    <source>
        <strain evidence="14">WHYD16114868_AA</strain>
        <tissue evidence="14">Blood</tissue>
    </source>
</reference>
<dbReference type="PROSITE" id="PS00028">
    <property type="entry name" value="ZINC_FINGER_C2H2_1"/>
    <property type="match status" value="6"/>
</dbReference>
<dbReference type="InterPro" id="IPR036236">
    <property type="entry name" value="Znf_C2H2_sf"/>
</dbReference>
<evidence type="ECO:0000259" key="13">
    <source>
        <dbReference type="PROSITE" id="PS50157"/>
    </source>
</evidence>
<evidence type="ECO:0000256" key="8">
    <source>
        <dbReference type="ARBA" id="ARBA00023125"/>
    </source>
</evidence>
<gene>
    <name evidence="14" type="ORF">EOD39_17861</name>
</gene>
<keyword evidence="8" id="KW-0238">DNA-binding</keyword>
<keyword evidence="15" id="KW-1185">Reference proteome</keyword>
<dbReference type="SMART" id="SM00355">
    <property type="entry name" value="ZnF_C2H2"/>
    <property type="match status" value="8"/>
</dbReference>
<dbReference type="InterPro" id="IPR013087">
    <property type="entry name" value="Znf_C2H2_type"/>
</dbReference>
<keyword evidence="4" id="KW-0677">Repeat</keyword>
<feature type="region of interest" description="Disordered" evidence="12">
    <location>
        <begin position="123"/>
        <end position="201"/>
    </location>
</feature>
<keyword evidence="9" id="KW-0804">Transcription</keyword>
<feature type="compositionally biased region" description="Acidic residues" evidence="12">
    <location>
        <begin position="168"/>
        <end position="186"/>
    </location>
</feature>
<evidence type="ECO:0000256" key="7">
    <source>
        <dbReference type="ARBA" id="ARBA00023015"/>
    </source>
</evidence>
<evidence type="ECO:0000256" key="10">
    <source>
        <dbReference type="ARBA" id="ARBA00023242"/>
    </source>
</evidence>
<dbReference type="Proteomes" id="UP000289886">
    <property type="component" value="Unassembled WGS sequence"/>
</dbReference>
<evidence type="ECO:0000313" key="15">
    <source>
        <dbReference type="Proteomes" id="UP000289886"/>
    </source>
</evidence>
<dbReference type="Pfam" id="PF16622">
    <property type="entry name" value="zf-C2H2_11"/>
    <property type="match status" value="1"/>
</dbReference>
<dbReference type="InterPro" id="IPR045914">
    <property type="entry name" value="Zn532-like"/>
</dbReference>
<evidence type="ECO:0000256" key="11">
    <source>
        <dbReference type="PROSITE-ProRule" id="PRU00042"/>
    </source>
</evidence>
<dbReference type="PANTHER" id="PTHR47222:SF2">
    <property type="entry name" value="ZINC FINGER PROTEIN 687"/>
    <property type="match status" value="1"/>
</dbReference>
<comment type="caution">
    <text evidence="14">The sequence shown here is derived from an EMBL/GenBank/DDBJ whole genome shotgun (WGS) entry which is preliminary data.</text>
</comment>
<evidence type="ECO:0000256" key="9">
    <source>
        <dbReference type="ARBA" id="ARBA00023163"/>
    </source>
</evidence>
<keyword evidence="10" id="KW-0539">Nucleus</keyword>
<name>A0A444V2H6_ACIRT</name>
<dbReference type="PROSITE" id="PS50157">
    <property type="entry name" value="ZINC_FINGER_C2H2_2"/>
    <property type="match status" value="6"/>
</dbReference>
<dbReference type="EMBL" id="SCEB01003247">
    <property type="protein sequence ID" value="RXM94558.1"/>
    <property type="molecule type" value="Genomic_DNA"/>
</dbReference>
<dbReference type="PANTHER" id="PTHR47222">
    <property type="entry name" value="ZINC FINGER PROTEIN 532-RELATED"/>
    <property type="match status" value="1"/>
</dbReference>
<sequence>MHLAKQKVHVFKCPDCTKLYAQKTSMMEHIKSVHCEVFHKCPTCPMAFKSAPGAHAHISTQHPGLENQQAKMIYKCVMCDTVFTHKALLHTHFDMHLAKQKVHVFKCPDCTKLYAQKTSMMEHIKSTHRNGSTKPEPPPPAPAQRPTPQKAVRSAGPVKPEPRPSSSSEDEEEGDEEEEEEEEEEGGSSPDPPRSLRDGEEGRVPEWRCFECRACFSERDEYITHMRKDHGKVREAGRPASEWTLHVCMQRGEVIEIASPPRLGPARKRRAPLERDSSSDTEGGAAGGGGGGVRRRRMRVSTPTKIRKRKAPQPQPEPAGPFSCQKCGFTTESRPEFQAHIPQHRSDESSHQCSHCGLCFASQPSLNRHCFITHRVKQPSPPGDPSEGEEGPGQQGGLACQVCGKLCETAVDLRTHFRTHGMAFIRATKTGGAEK</sequence>
<dbReference type="GO" id="GO:0003677">
    <property type="term" value="F:DNA binding"/>
    <property type="evidence" value="ECO:0007669"/>
    <property type="project" value="UniProtKB-KW"/>
</dbReference>
<evidence type="ECO:0000256" key="6">
    <source>
        <dbReference type="ARBA" id="ARBA00022833"/>
    </source>
</evidence>
<dbReference type="GO" id="GO:0008270">
    <property type="term" value="F:zinc ion binding"/>
    <property type="evidence" value="ECO:0007669"/>
    <property type="project" value="UniProtKB-KW"/>
</dbReference>
<evidence type="ECO:0000256" key="1">
    <source>
        <dbReference type="ARBA" id="ARBA00004123"/>
    </source>
</evidence>
<evidence type="ECO:0000256" key="5">
    <source>
        <dbReference type="ARBA" id="ARBA00022771"/>
    </source>
</evidence>
<feature type="region of interest" description="Disordered" evidence="12">
    <location>
        <begin position="375"/>
        <end position="394"/>
    </location>
</feature>
<feature type="compositionally biased region" description="Basic residues" evidence="12">
    <location>
        <begin position="293"/>
        <end position="311"/>
    </location>
</feature>
<keyword evidence="3" id="KW-0479">Metal-binding</keyword>
<feature type="compositionally biased region" description="Pro residues" evidence="12">
    <location>
        <begin position="135"/>
        <end position="145"/>
    </location>
</feature>
<feature type="domain" description="C2H2-type" evidence="13">
    <location>
        <begin position="207"/>
        <end position="235"/>
    </location>
</feature>
<proteinExistence type="inferred from homology"/>
<feature type="domain" description="C2H2-type" evidence="13">
    <location>
        <begin position="351"/>
        <end position="379"/>
    </location>
</feature>
<keyword evidence="5 11" id="KW-0863">Zinc-finger</keyword>
<evidence type="ECO:0000256" key="3">
    <source>
        <dbReference type="ARBA" id="ARBA00022723"/>
    </source>
</evidence>
<comment type="similarity">
    <text evidence="2">Belongs to the krueppel C2H2-type zinc-finger protein family.</text>
</comment>
<feature type="region of interest" description="Disordered" evidence="12">
    <location>
        <begin position="262"/>
        <end position="326"/>
    </location>
</feature>
<dbReference type="AlphaFoldDB" id="A0A444V2H6"/>
<feature type="domain" description="C2H2-type" evidence="13">
    <location>
        <begin position="105"/>
        <end position="133"/>
    </location>
</feature>
<evidence type="ECO:0000256" key="2">
    <source>
        <dbReference type="ARBA" id="ARBA00006991"/>
    </source>
</evidence>